<name>A0A3A6PHE8_9BACL</name>
<dbReference type="Proteomes" id="UP000267798">
    <property type="component" value="Unassembled WGS sequence"/>
</dbReference>
<gene>
    <name evidence="1" type="ORF">D3P09_04510</name>
</gene>
<evidence type="ECO:0000313" key="1">
    <source>
        <dbReference type="EMBL" id="RJX41252.1"/>
    </source>
</evidence>
<dbReference type="AlphaFoldDB" id="A0A3A6PHE8"/>
<sequence>MRSYKNSRKTSRLSITLTLLVLIAALASGFTAGPKAKKREPVTLKAAISSEGHFAKYKGYLEEKFPHVTFELISVLD</sequence>
<accession>A0A3A6PHE8</accession>
<protein>
    <submittedName>
        <fullName evidence="1">Uncharacterized protein</fullName>
    </submittedName>
</protein>
<dbReference type="RefSeq" id="WP_120107558.1">
    <property type="nucleotide sequence ID" value="NZ_QXQB01000001.1"/>
</dbReference>
<reference evidence="1 2" key="1">
    <citation type="submission" date="2018-09" db="EMBL/GenBank/DDBJ databases">
        <title>Paenibacillus aracenensis nov. sp. isolated from a cave in southern Spain.</title>
        <authorList>
            <person name="Jurado V."/>
            <person name="Gutierrez-Patricio S."/>
            <person name="Gonzalez-Pimentel J.L."/>
            <person name="Miller A.Z."/>
            <person name="Laiz L."/>
            <person name="Saiz-Jimenez C."/>
        </authorList>
    </citation>
    <scope>NUCLEOTIDE SEQUENCE [LARGE SCALE GENOMIC DNA]</scope>
    <source>
        <strain evidence="1 2">JCM 19203</strain>
    </source>
</reference>
<comment type="caution">
    <text evidence="1">The sequence shown here is derived from an EMBL/GenBank/DDBJ whole genome shotgun (WGS) entry which is preliminary data.</text>
</comment>
<dbReference type="EMBL" id="QXQB01000001">
    <property type="protein sequence ID" value="RJX41252.1"/>
    <property type="molecule type" value="Genomic_DNA"/>
</dbReference>
<evidence type="ECO:0000313" key="2">
    <source>
        <dbReference type="Proteomes" id="UP000267798"/>
    </source>
</evidence>
<keyword evidence="2" id="KW-1185">Reference proteome</keyword>
<organism evidence="1 2">
    <name type="scientific">Paenibacillus pinisoli</name>
    <dbReference type="NCBI Taxonomy" id="1276110"/>
    <lineage>
        <taxon>Bacteria</taxon>
        <taxon>Bacillati</taxon>
        <taxon>Bacillota</taxon>
        <taxon>Bacilli</taxon>
        <taxon>Bacillales</taxon>
        <taxon>Paenibacillaceae</taxon>
        <taxon>Paenibacillus</taxon>
    </lineage>
</organism>
<proteinExistence type="predicted"/>